<dbReference type="RefSeq" id="WP_267677263.1">
    <property type="nucleotide sequence ID" value="NZ_CP113088.1"/>
</dbReference>
<dbReference type="Proteomes" id="UP001164705">
    <property type="component" value="Chromosome"/>
</dbReference>
<evidence type="ECO:0000313" key="2">
    <source>
        <dbReference type="Proteomes" id="UP001164705"/>
    </source>
</evidence>
<keyword evidence="2" id="KW-1185">Reference proteome</keyword>
<evidence type="ECO:0000313" key="1">
    <source>
        <dbReference type="EMBL" id="WAC02665.1"/>
    </source>
</evidence>
<dbReference type="KEGG" id="lnu:N7U66_02990"/>
<reference evidence="1" key="1">
    <citation type="submission" date="2022-11" db="EMBL/GenBank/DDBJ databases">
        <title>Lacinutrix neustonica HL-RS19T sp. nov., isolated from the surface microlayer sample of brackish Lake Shihwa.</title>
        <authorList>
            <person name="Choi J.Y."/>
            <person name="Hwang C.Y."/>
        </authorList>
    </citation>
    <scope>NUCLEOTIDE SEQUENCE</scope>
    <source>
        <strain evidence="1">HL-RS19</strain>
    </source>
</reference>
<sequence>MIEVGIMSFSHLASFDEDSLKKRLKKVRANINYGQILEQAKFIAKGQFRELLAYQDKLNKR</sequence>
<dbReference type="AlphaFoldDB" id="A0A9E8MXF6"/>
<protein>
    <submittedName>
        <fullName evidence="1">Uncharacterized protein</fullName>
    </submittedName>
</protein>
<organism evidence="1 2">
    <name type="scientific">Lacinutrix neustonica</name>
    <dbReference type="NCBI Taxonomy" id="2980107"/>
    <lineage>
        <taxon>Bacteria</taxon>
        <taxon>Pseudomonadati</taxon>
        <taxon>Bacteroidota</taxon>
        <taxon>Flavobacteriia</taxon>
        <taxon>Flavobacteriales</taxon>
        <taxon>Flavobacteriaceae</taxon>
        <taxon>Lacinutrix</taxon>
    </lineage>
</organism>
<accession>A0A9E8MXF6</accession>
<name>A0A9E8MXF6_9FLAO</name>
<dbReference type="EMBL" id="CP113088">
    <property type="protein sequence ID" value="WAC02665.1"/>
    <property type="molecule type" value="Genomic_DNA"/>
</dbReference>
<gene>
    <name evidence="1" type="ORF">N7U66_02990</name>
</gene>
<proteinExistence type="predicted"/>